<organism evidence="1 2">
    <name type="scientific">Candidatus Jettenia ecosi</name>
    <dbReference type="NCBI Taxonomy" id="2494326"/>
    <lineage>
        <taxon>Bacteria</taxon>
        <taxon>Pseudomonadati</taxon>
        <taxon>Planctomycetota</taxon>
        <taxon>Candidatus Brocadiia</taxon>
        <taxon>Candidatus Brocadiales</taxon>
        <taxon>Candidatus Brocadiaceae</taxon>
        <taxon>Candidatus Jettenia</taxon>
    </lineage>
</organism>
<dbReference type="EMBL" id="SULG01000090">
    <property type="protein sequence ID" value="TLD40618.1"/>
    <property type="molecule type" value="Genomic_DNA"/>
</dbReference>
<comment type="caution">
    <text evidence="1">The sequence shown here is derived from an EMBL/GenBank/DDBJ whole genome shotgun (WGS) entry which is preliminary data.</text>
</comment>
<protein>
    <submittedName>
        <fullName evidence="1">Uncharacterized protein</fullName>
    </submittedName>
</protein>
<evidence type="ECO:0000313" key="2">
    <source>
        <dbReference type="Proteomes" id="UP000319783"/>
    </source>
</evidence>
<sequence>MRAFAALLRSSDLHDFADERLAASLKSDNYEASSLRWGLSQIIDLYLEHQERILKEYVDQYHESDICLMKWAKVVIDDMDQGAFTTKEAAINKLHEAIGNLDIVINRNGELKEEAENERNS</sequence>
<accession>A0A533Q7K9</accession>
<name>A0A533Q7K9_9BACT</name>
<gene>
    <name evidence="1" type="ORF">JETT_3116</name>
</gene>
<reference evidence="1 2" key="1">
    <citation type="submission" date="2019-04" db="EMBL/GenBank/DDBJ databases">
        <title>Genome of a novel bacterium Candidatus Jettenia ecosi reconstructed from metagenome of an anammox bioreactor.</title>
        <authorList>
            <person name="Mardanov A.V."/>
            <person name="Beletsky A.V."/>
            <person name="Ravin N.V."/>
            <person name="Botchkova E.A."/>
            <person name="Litti Y.V."/>
            <person name="Nozhevnikova A.N."/>
        </authorList>
    </citation>
    <scope>NUCLEOTIDE SEQUENCE [LARGE SCALE GENOMIC DNA]</scope>
    <source>
        <strain evidence="1">J2</strain>
    </source>
</reference>
<dbReference type="AlphaFoldDB" id="A0A533Q7K9"/>
<evidence type="ECO:0000313" key="1">
    <source>
        <dbReference type="EMBL" id="TLD40618.1"/>
    </source>
</evidence>
<proteinExistence type="predicted"/>
<dbReference type="Proteomes" id="UP000319783">
    <property type="component" value="Unassembled WGS sequence"/>
</dbReference>